<dbReference type="AlphaFoldDB" id="A0A2P2IHY1"/>
<protein>
    <submittedName>
        <fullName evidence="1">Uncharacterized protein</fullName>
    </submittedName>
</protein>
<name>A0A2P2IHY1_RHIMU</name>
<evidence type="ECO:0000313" key="1">
    <source>
        <dbReference type="EMBL" id="MBW80808.1"/>
    </source>
</evidence>
<organism evidence="1">
    <name type="scientific">Rhizophora mucronata</name>
    <name type="common">Asiatic mangrove</name>
    <dbReference type="NCBI Taxonomy" id="61149"/>
    <lineage>
        <taxon>Eukaryota</taxon>
        <taxon>Viridiplantae</taxon>
        <taxon>Streptophyta</taxon>
        <taxon>Embryophyta</taxon>
        <taxon>Tracheophyta</taxon>
        <taxon>Spermatophyta</taxon>
        <taxon>Magnoliopsida</taxon>
        <taxon>eudicotyledons</taxon>
        <taxon>Gunneridae</taxon>
        <taxon>Pentapetalae</taxon>
        <taxon>rosids</taxon>
        <taxon>fabids</taxon>
        <taxon>Malpighiales</taxon>
        <taxon>Rhizophoraceae</taxon>
        <taxon>Rhizophora</taxon>
    </lineage>
</organism>
<reference evidence="1" key="1">
    <citation type="submission" date="2018-02" db="EMBL/GenBank/DDBJ databases">
        <title>Rhizophora mucronata_Transcriptome.</title>
        <authorList>
            <person name="Meera S.P."/>
            <person name="Sreeshan A."/>
            <person name="Augustine A."/>
        </authorList>
    </citation>
    <scope>NUCLEOTIDE SEQUENCE</scope>
    <source>
        <tissue evidence="1">Leaf</tissue>
    </source>
</reference>
<sequence>MIHRLSQVLALVYSSDPMLIPYLPK</sequence>
<accession>A0A2P2IHY1</accession>
<proteinExistence type="predicted"/>
<dbReference type="EMBL" id="GGEC01000325">
    <property type="protein sequence ID" value="MBW80808.1"/>
    <property type="molecule type" value="Transcribed_RNA"/>
</dbReference>